<protein>
    <recommendedName>
        <fullName evidence="3 11">NADH dehydrogenase [ubiquinone] iron-sulfur protein 4, mitochondrial</fullName>
    </recommendedName>
</protein>
<reference evidence="12" key="1">
    <citation type="submission" date="2021-02" db="EMBL/GenBank/DDBJ databases">
        <authorList>
            <person name="Bekaert M."/>
        </authorList>
    </citation>
    <scope>NUCLEOTIDE SEQUENCE</scope>
    <source>
        <strain evidence="12">IoA-00</strain>
    </source>
</reference>
<evidence type="ECO:0000256" key="10">
    <source>
        <dbReference type="ARBA" id="ARBA00023136"/>
    </source>
</evidence>
<gene>
    <name evidence="12" type="ORF">LSAA_1261</name>
</gene>
<evidence type="ECO:0000256" key="4">
    <source>
        <dbReference type="ARBA" id="ARBA00022448"/>
    </source>
</evidence>
<evidence type="ECO:0000313" key="13">
    <source>
        <dbReference type="Proteomes" id="UP000675881"/>
    </source>
</evidence>
<keyword evidence="5 11" id="KW-0679">Respiratory chain</keyword>
<name>A0A7R8CCP9_LEPSM</name>
<evidence type="ECO:0000256" key="9">
    <source>
        <dbReference type="ARBA" id="ARBA00023128"/>
    </source>
</evidence>
<dbReference type="Pfam" id="PF04800">
    <property type="entry name" value="NDUS4"/>
    <property type="match status" value="1"/>
</dbReference>
<evidence type="ECO:0000256" key="8">
    <source>
        <dbReference type="ARBA" id="ARBA00022982"/>
    </source>
</evidence>
<keyword evidence="9 11" id="KW-0496">Mitochondrion</keyword>
<dbReference type="FunFam" id="3.30.160.190:FF:000001">
    <property type="entry name" value="NADH-ubiquinone oxidoreductase 21 kDa subunit mitochondrial"/>
    <property type="match status" value="1"/>
</dbReference>
<evidence type="ECO:0000256" key="11">
    <source>
        <dbReference type="RuleBase" id="RU367010"/>
    </source>
</evidence>
<comment type="similarity">
    <text evidence="2 11">Belongs to the complex I NDUFS4 subunit family.</text>
</comment>
<proteinExistence type="inferred from homology"/>
<dbReference type="InterPro" id="IPR038532">
    <property type="entry name" value="NDUFS4-like_sf"/>
</dbReference>
<evidence type="ECO:0000256" key="6">
    <source>
        <dbReference type="ARBA" id="ARBA00022792"/>
    </source>
</evidence>
<evidence type="ECO:0000313" key="12">
    <source>
        <dbReference type="EMBL" id="CAF2771169.1"/>
    </source>
</evidence>
<dbReference type="PANTHER" id="PTHR12219:SF8">
    <property type="entry name" value="NADH DEHYDROGENASE [UBIQUINONE] IRON-SULFUR PROTEIN 4, MITOCHONDRIAL"/>
    <property type="match status" value="1"/>
</dbReference>
<evidence type="ECO:0000256" key="2">
    <source>
        <dbReference type="ARBA" id="ARBA00005882"/>
    </source>
</evidence>
<keyword evidence="13" id="KW-1185">Reference proteome</keyword>
<keyword evidence="8 11" id="KW-0249">Electron transport</keyword>
<comment type="function">
    <text evidence="1 11">Accessory subunit of the mitochondrial membrane respiratory chain NADH dehydrogenase (Complex I), that is believed not to be involved in catalysis. Complex I functions in the transfer of electrons from NADH to the respiratory chain. The immediate electron acceptor for the enzyme is believed to be ubiquinone.</text>
</comment>
<evidence type="ECO:0000256" key="7">
    <source>
        <dbReference type="ARBA" id="ARBA00022946"/>
    </source>
</evidence>
<dbReference type="EMBL" id="HG994580">
    <property type="protein sequence ID" value="CAF2771169.1"/>
    <property type="molecule type" value="Genomic_DNA"/>
</dbReference>
<dbReference type="GO" id="GO:0022900">
    <property type="term" value="P:electron transport chain"/>
    <property type="evidence" value="ECO:0007669"/>
    <property type="project" value="InterPro"/>
</dbReference>
<evidence type="ECO:0000256" key="1">
    <source>
        <dbReference type="ARBA" id="ARBA00003195"/>
    </source>
</evidence>
<dbReference type="Proteomes" id="UP000675881">
    <property type="component" value="Chromosome 1"/>
</dbReference>
<keyword evidence="7 11" id="KW-0809">Transit peptide</keyword>
<evidence type="ECO:0000256" key="3">
    <source>
        <dbReference type="ARBA" id="ARBA00015796"/>
    </source>
</evidence>
<dbReference type="AlphaFoldDB" id="A0A7R8CCP9"/>
<dbReference type="GO" id="GO:0005743">
    <property type="term" value="C:mitochondrial inner membrane"/>
    <property type="evidence" value="ECO:0007669"/>
    <property type="project" value="UniProtKB-SubCell"/>
</dbReference>
<sequence>MSASTSLLARIIPPLRSGLISRSLSSSLNLRYGDDPGRALDTKEVPMIKDFDRDESLVEISGVPIQDHIKGRSVRVFRPAKSAMQSGTAGVRKWRLEFETRERWENNLMGWASSGDPLSNTVVEFAEKEDAVRFVEKNGWPYWVDDPKERPLFVRELFLLLLIKYFLNLDFETFKICPLISSNQRKIELLPSLTRTSKLGHSSILVILL</sequence>
<keyword evidence="6 11" id="KW-0999">Mitochondrion inner membrane</keyword>
<evidence type="ECO:0000256" key="5">
    <source>
        <dbReference type="ARBA" id="ARBA00022660"/>
    </source>
</evidence>
<dbReference type="OrthoDB" id="3089at2759"/>
<keyword evidence="4 11" id="KW-0813">Transport</keyword>
<organism evidence="12 13">
    <name type="scientific">Lepeophtheirus salmonis</name>
    <name type="common">Salmon louse</name>
    <name type="synonym">Caligus salmonis</name>
    <dbReference type="NCBI Taxonomy" id="72036"/>
    <lineage>
        <taxon>Eukaryota</taxon>
        <taxon>Metazoa</taxon>
        <taxon>Ecdysozoa</taxon>
        <taxon>Arthropoda</taxon>
        <taxon>Crustacea</taxon>
        <taxon>Multicrustacea</taxon>
        <taxon>Hexanauplia</taxon>
        <taxon>Copepoda</taxon>
        <taxon>Siphonostomatoida</taxon>
        <taxon>Caligidae</taxon>
        <taxon>Lepeophtheirus</taxon>
    </lineage>
</organism>
<comment type="subcellular location">
    <subcellularLocation>
        <location evidence="11">Mitochondrion inner membrane</location>
        <topology evidence="11">Peripheral membrane protein</topology>
        <orientation evidence="11">Matrix side</orientation>
    </subcellularLocation>
</comment>
<dbReference type="InterPro" id="IPR006885">
    <property type="entry name" value="NADH_UbQ_FeS_4_mit-like"/>
</dbReference>
<dbReference type="Gene3D" id="3.30.160.190">
    <property type="entry name" value="atu1810 like domain"/>
    <property type="match status" value="1"/>
</dbReference>
<dbReference type="PANTHER" id="PTHR12219">
    <property type="entry name" value="NADH-UBIQUINONE OXIDOREDUCTASE"/>
    <property type="match status" value="1"/>
</dbReference>
<accession>A0A7R8CCP9</accession>
<keyword evidence="10 11" id="KW-0472">Membrane</keyword>